<evidence type="ECO:0000313" key="2">
    <source>
        <dbReference type="Proteomes" id="UP001165082"/>
    </source>
</evidence>
<sequence>MRRFVAIMKIGFVIGDWKGKIEIDGTIKEGEEENLGRVFMSKDGMNIVLKNPWGEDIKVVVKAIVGCSLVIDGREGREREDRDGYNTVGFKLECEETGGGGSYVLGPFMPPTELELKSWYLVMKMLTQPDKIGKVKTMILAELTKTVSLVEAVESVEA</sequence>
<name>A0A9W7FZX0_9STRA</name>
<accession>A0A9W7FZX0</accession>
<keyword evidence="2" id="KW-1185">Reference proteome</keyword>
<proteinExistence type="predicted"/>
<protein>
    <submittedName>
        <fullName evidence="1">Uncharacterized protein</fullName>
    </submittedName>
</protein>
<reference evidence="1" key="1">
    <citation type="submission" date="2022-07" db="EMBL/GenBank/DDBJ databases">
        <title>Genome analysis of Parmales, a sister group of diatoms, reveals the evolutionary specialization of diatoms from phago-mixotrophs to photoautotrophs.</title>
        <authorList>
            <person name="Ban H."/>
            <person name="Sato S."/>
            <person name="Yoshikawa S."/>
            <person name="Kazumasa Y."/>
            <person name="Nakamura Y."/>
            <person name="Ichinomiya M."/>
            <person name="Saitoh K."/>
            <person name="Sato N."/>
            <person name="Blanc-Mathieu R."/>
            <person name="Endo H."/>
            <person name="Kuwata A."/>
            <person name="Ogata H."/>
        </authorList>
    </citation>
    <scope>NUCLEOTIDE SEQUENCE</scope>
</reference>
<gene>
    <name evidence="1" type="ORF">TrRE_jg9330</name>
</gene>
<comment type="caution">
    <text evidence="1">The sequence shown here is derived from an EMBL/GenBank/DDBJ whole genome shotgun (WGS) entry which is preliminary data.</text>
</comment>
<dbReference type="OrthoDB" id="10482103at2759"/>
<dbReference type="EMBL" id="BRXZ01008393">
    <property type="protein sequence ID" value="GMI25639.1"/>
    <property type="molecule type" value="Genomic_DNA"/>
</dbReference>
<organism evidence="1 2">
    <name type="scientific">Triparma retinervis</name>
    <dbReference type="NCBI Taxonomy" id="2557542"/>
    <lineage>
        <taxon>Eukaryota</taxon>
        <taxon>Sar</taxon>
        <taxon>Stramenopiles</taxon>
        <taxon>Ochrophyta</taxon>
        <taxon>Bolidophyceae</taxon>
        <taxon>Parmales</taxon>
        <taxon>Triparmaceae</taxon>
        <taxon>Triparma</taxon>
    </lineage>
</organism>
<dbReference type="AlphaFoldDB" id="A0A9W7FZX0"/>
<evidence type="ECO:0000313" key="1">
    <source>
        <dbReference type="EMBL" id="GMI25639.1"/>
    </source>
</evidence>
<dbReference type="Proteomes" id="UP001165082">
    <property type="component" value="Unassembled WGS sequence"/>
</dbReference>